<feature type="compositionally biased region" description="Basic and acidic residues" evidence="5">
    <location>
        <begin position="425"/>
        <end position="434"/>
    </location>
</feature>
<feature type="transmembrane region" description="Helical" evidence="6">
    <location>
        <begin position="6"/>
        <end position="23"/>
    </location>
</feature>
<keyword evidence="9" id="KW-1185">Reference proteome</keyword>
<dbReference type="GO" id="GO:0007166">
    <property type="term" value="P:cell surface receptor signaling pathway"/>
    <property type="evidence" value="ECO:0007669"/>
    <property type="project" value="InterPro"/>
</dbReference>
<feature type="transmembrane region" description="Helical" evidence="6">
    <location>
        <begin position="154"/>
        <end position="177"/>
    </location>
</feature>
<dbReference type="GO" id="GO:0007189">
    <property type="term" value="P:adenylate cyclase-activating G protein-coupled receptor signaling pathway"/>
    <property type="evidence" value="ECO:0007669"/>
    <property type="project" value="TreeGrafter"/>
</dbReference>
<dbReference type="Proteomes" id="UP000727407">
    <property type="component" value="Unassembled WGS sequence"/>
</dbReference>
<dbReference type="SUPFAM" id="SSF81321">
    <property type="entry name" value="Family A G protein-coupled receptor-like"/>
    <property type="match status" value="1"/>
</dbReference>
<feature type="transmembrane region" description="Helical" evidence="6">
    <location>
        <begin position="44"/>
        <end position="64"/>
    </location>
</feature>
<keyword evidence="4 6" id="KW-0472">Membrane</keyword>
<evidence type="ECO:0000259" key="7">
    <source>
        <dbReference type="PROSITE" id="PS50261"/>
    </source>
</evidence>
<dbReference type="Pfam" id="PF00002">
    <property type="entry name" value="7tm_2"/>
    <property type="match status" value="1"/>
</dbReference>
<sequence length="434" mass="47685">FVCTVMAILLQFFYMCVFSWLFLESLHVYRMLNEVRDINYGPMRFYYLIGWGVPAIITGLAVGLDPEGYGNPDFCWLSLYDTLVWSLAGPIALVVAMNLFLYILASRTSCSFKTHSSEKKEPPVCGLRTACAVLLLVTVTCLLALLSVNTDLILFHYLFAAFNCLQGPLIFFLRIVFSKEVRCAVRYCCGKKRPEQTFKTKPSVYSSSADGRVYHLSFSESSVSLNGTLQSIKSQNSYVPFILREDGGVNNSDDALNSHENKDDPESDSDSDLSEMEDDQSGSYASTHSSDSEEEDEQYTPEEWWDNHTHTGQREQECDSGGGVKPKTETLTPPEENYGKESALPLQLHNPHTQLHKGILKKKPLSPIAERNGIHRIHNQLSIIPAGSASPRGPGVSTGSSPSQGRGGGATLDRPNGAAPGARTGARDSDSSGS</sequence>
<comment type="caution">
    <text evidence="8">The sequence shown here is derived from an EMBL/GenBank/DDBJ whole genome shotgun (WGS) entry which is preliminary data.</text>
</comment>
<dbReference type="Gene3D" id="1.20.1070.10">
    <property type="entry name" value="Rhodopsin 7-helix transmembrane proteins"/>
    <property type="match status" value="1"/>
</dbReference>
<keyword evidence="8" id="KW-0675">Receptor</keyword>
<evidence type="ECO:0000256" key="1">
    <source>
        <dbReference type="ARBA" id="ARBA00004141"/>
    </source>
</evidence>
<dbReference type="GO" id="GO:0005886">
    <property type="term" value="C:plasma membrane"/>
    <property type="evidence" value="ECO:0007669"/>
    <property type="project" value="TreeGrafter"/>
</dbReference>
<gene>
    <name evidence="8" type="primary">celsr2</name>
    <name evidence="8" type="ORF">DAT39_021655</name>
</gene>
<feature type="non-terminal residue" evidence="8">
    <location>
        <position position="1"/>
    </location>
</feature>
<dbReference type="PROSITE" id="PS50261">
    <property type="entry name" value="G_PROTEIN_RECEP_F2_4"/>
    <property type="match status" value="1"/>
</dbReference>
<dbReference type="PANTHER" id="PTHR12011:SF471">
    <property type="entry name" value="G-PROTEIN COUPLED RECEPTORS FAMILY 2 PROFILE 2 DOMAIN-CONTAINING PROTEIN"/>
    <property type="match status" value="1"/>
</dbReference>
<evidence type="ECO:0000256" key="2">
    <source>
        <dbReference type="ARBA" id="ARBA00022692"/>
    </source>
</evidence>
<keyword evidence="3 6" id="KW-1133">Transmembrane helix</keyword>
<feature type="transmembrane region" description="Helical" evidence="6">
    <location>
        <begin position="84"/>
        <end position="104"/>
    </location>
</feature>
<name>A0A8J4T4X5_CLAMG</name>
<feature type="compositionally biased region" description="Basic and acidic residues" evidence="5">
    <location>
        <begin position="305"/>
        <end position="317"/>
    </location>
</feature>
<protein>
    <submittedName>
        <fullName evidence="8">Cadherin EGF LAG seven-pass G-type receptor 2-like</fullName>
    </submittedName>
</protein>
<feature type="compositionally biased region" description="Basic residues" evidence="5">
    <location>
        <begin position="354"/>
        <end position="364"/>
    </location>
</feature>
<dbReference type="AlphaFoldDB" id="A0A8J4T4X5"/>
<evidence type="ECO:0000313" key="8">
    <source>
        <dbReference type="EMBL" id="KAF5888653.1"/>
    </source>
</evidence>
<reference evidence="8" key="1">
    <citation type="submission" date="2020-07" db="EMBL/GenBank/DDBJ databases">
        <title>Clarias magur genome sequencing, assembly and annotation.</title>
        <authorList>
            <person name="Kushwaha B."/>
            <person name="Kumar R."/>
            <person name="Das P."/>
            <person name="Joshi C.G."/>
            <person name="Kumar D."/>
            <person name="Nagpure N.S."/>
            <person name="Pandey M."/>
            <person name="Agarwal S."/>
            <person name="Srivastava S."/>
            <person name="Singh M."/>
            <person name="Sahoo L."/>
            <person name="Jayasankar P."/>
            <person name="Meher P.K."/>
            <person name="Koringa P.G."/>
            <person name="Iquebal M.A."/>
            <person name="Das S.P."/>
            <person name="Bit A."/>
            <person name="Patnaik S."/>
            <person name="Patel N."/>
            <person name="Shah T.M."/>
            <person name="Hinsu A."/>
            <person name="Jena J.K."/>
        </authorList>
    </citation>
    <scope>NUCLEOTIDE SEQUENCE</scope>
    <source>
        <strain evidence="8">CIFAMagur01</strain>
        <tissue evidence="8">Testis</tissue>
    </source>
</reference>
<dbReference type="PRINTS" id="PR00249">
    <property type="entry name" value="GPCRSECRETIN"/>
</dbReference>
<dbReference type="OrthoDB" id="347083at2759"/>
<feature type="domain" description="G-protein coupled receptors family 2 profile 2" evidence="7">
    <location>
        <begin position="1"/>
        <end position="178"/>
    </location>
</feature>
<evidence type="ECO:0000256" key="6">
    <source>
        <dbReference type="SAM" id="Phobius"/>
    </source>
</evidence>
<evidence type="ECO:0000256" key="5">
    <source>
        <dbReference type="SAM" id="MobiDB-lite"/>
    </source>
</evidence>
<feature type="transmembrane region" description="Helical" evidence="6">
    <location>
        <begin position="125"/>
        <end position="148"/>
    </location>
</feature>
<feature type="compositionally biased region" description="Acidic residues" evidence="5">
    <location>
        <begin position="265"/>
        <end position="280"/>
    </location>
</feature>
<evidence type="ECO:0000256" key="3">
    <source>
        <dbReference type="ARBA" id="ARBA00022989"/>
    </source>
</evidence>
<organism evidence="8 9">
    <name type="scientific">Clarias magur</name>
    <name type="common">Asian catfish</name>
    <name type="synonym">Macropteronotus magur</name>
    <dbReference type="NCBI Taxonomy" id="1594786"/>
    <lineage>
        <taxon>Eukaryota</taxon>
        <taxon>Metazoa</taxon>
        <taxon>Chordata</taxon>
        <taxon>Craniata</taxon>
        <taxon>Vertebrata</taxon>
        <taxon>Euteleostomi</taxon>
        <taxon>Actinopterygii</taxon>
        <taxon>Neopterygii</taxon>
        <taxon>Teleostei</taxon>
        <taxon>Ostariophysi</taxon>
        <taxon>Siluriformes</taxon>
        <taxon>Clariidae</taxon>
        <taxon>Clarias</taxon>
    </lineage>
</organism>
<proteinExistence type="predicted"/>
<feature type="region of interest" description="Disordered" evidence="5">
    <location>
        <begin position="249"/>
        <end position="434"/>
    </location>
</feature>
<dbReference type="EMBL" id="QNUK01000943">
    <property type="protein sequence ID" value="KAF5888653.1"/>
    <property type="molecule type" value="Genomic_DNA"/>
</dbReference>
<dbReference type="InterPro" id="IPR000832">
    <property type="entry name" value="GPCR_2_secretin-like"/>
</dbReference>
<dbReference type="PANTHER" id="PTHR12011">
    <property type="entry name" value="ADHESION G-PROTEIN COUPLED RECEPTOR"/>
    <property type="match status" value="1"/>
</dbReference>
<dbReference type="GO" id="GO:0004930">
    <property type="term" value="F:G protein-coupled receptor activity"/>
    <property type="evidence" value="ECO:0007669"/>
    <property type="project" value="InterPro"/>
</dbReference>
<accession>A0A8J4T4X5</accession>
<evidence type="ECO:0000313" key="9">
    <source>
        <dbReference type="Proteomes" id="UP000727407"/>
    </source>
</evidence>
<evidence type="ECO:0000256" key="4">
    <source>
        <dbReference type="ARBA" id="ARBA00023136"/>
    </source>
</evidence>
<comment type="subcellular location">
    <subcellularLocation>
        <location evidence="1">Membrane</location>
        <topology evidence="1">Multi-pass membrane protein</topology>
    </subcellularLocation>
</comment>
<dbReference type="InterPro" id="IPR017981">
    <property type="entry name" value="GPCR_2-like_7TM"/>
</dbReference>
<keyword evidence="2 6" id="KW-0812">Transmembrane</keyword>
<feature type="non-terminal residue" evidence="8">
    <location>
        <position position="434"/>
    </location>
</feature>
<feature type="compositionally biased region" description="Acidic residues" evidence="5">
    <location>
        <begin position="292"/>
        <end position="304"/>
    </location>
</feature>